<accession>A0A4R5VWD1</accession>
<dbReference type="Proteomes" id="UP000294829">
    <property type="component" value="Unassembled WGS sequence"/>
</dbReference>
<reference evidence="1 2" key="1">
    <citation type="submission" date="2019-03" db="EMBL/GenBank/DDBJ databases">
        <title>Sapientia aquatica gen. nov., sp. nov., isolated from a crater lake.</title>
        <authorList>
            <person name="Felfoldi T."/>
            <person name="Szabo A."/>
            <person name="Toth E."/>
            <person name="Schumann P."/>
            <person name="Keki Z."/>
            <person name="Marialigeti K."/>
            <person name="Mathe I."/>
        </authorList>
    </citation>
    <scope>NUCLEOTIDE SEQUENCE [LARGE SCALE GENOMIC DNA]</scope>
    <source>
        <strain evidence="1 2">SA-152</strain>
    </source>
</reference>
<dbReference type="EMBL" id="SMYL01000009">
    <property type="protein sequence ID" value="TDK63568.1"/>
    <property type="molecule type" value="Genomic_DNA"/>
</dbReference>
<gene>
    <name evidence="1" type="ORF">E2I14_15315</name>
</gene>
<protein>
    <submittedName>
        <fullName evidence="1">Uncharacterized protein</fullName>
    </submittedName>
</protein>
<dbReference type="RefSeq" id="WP_133330092.1">
    <property type="nucleotide sequence ID" value="NZ_SMYL01000009.1"/>
</dbReference>
<organism evidence="1 2">
    <name type="scientific">Sapientia aquatica</name>
    <dbReference type="NCBI Taxonomy" id="1549640"/>
    <lineage>
        <taxon>Bacteria</taxon>
        <taxon>Pseudomonadati</taxon>
        <taxon>Pseudomonadota</taxon>
        <taxon>Betaproteobacteria</taxon>
        <taxon>Burkholderiales</taxon>
        <taxon>Oxalobacteraceae</taxon>
        <taxon>Sapientia</taxon>
    </lineage>
</organism>
<evidence type="ECO:0000313" key="2">
    <source>
        <dbReference type="Proteomes" id="UP000294829"/>
    </source>
</evidence>
<keyword evidence="2" id="KW-1185">Reference proteome</keyword>
<proteinExistence type="predicted"/>
<name>A0A4R5VWD1_9BURK</name>
<sequence>MSNEDDTFNALRRSPIDLVDEIVLNWFQMVPPFSPIMRDFYTITDLEQHEVQKLVNLVESHHWTIEAYLKHSVIDFPQIRIVHE</sequence>
<dbReference type="AlphaFoldDB" id="A0A4R5VWD1"/>
<comment type="caution">
    <text evidence="1">The sequence shown here is derived from an EMBL/GenBank/DDBJ whole genome shotgun (WGS) entry which is preliminary data.</text>
</comment>
<evidence type="ECO:0000313" key="1">
    <source>
        <dbReference type="EMBL" id="TDK63568.1"/>
    </source>
</evidence>